<name>A0ACC1K5Z1_9FUNG</name>
<dbReference type="Proteomes" id="UP001140234">
    <property type="component" value="Unassembled WGS sequence"/>
</dbReference>
<organism evidence="1 2">
    <name type="scientific">Coemansia nantahalensis</name>
    <dbReference type="NCBI Taxonomy" id="2789366"/>
    <lineage>
        <taxon>Eukaryota</taxon>
        <taxon>Fungi</taxon>
        <taxon>Fungi incertae sedis</taxon>
        <taxon>Zoopagomycota</taxon>
        <taxon>Kickxellomycotina</taxon>
        <taxon>Kickxellomycetes</taxon>
        <taxon>Kickxellales</taxon>
        <taxon>Kickxellaceae</taxon>
        <taxon>Coemansia</taxon>
    </lineage>
</organism>
<comment type="caution">
    <text evidence="1">The sequence shown here is derived from an EMBL/GenBank/DDBJ whole genome shotgun (WGS) entry which is preliminary data.</text>
</comment>
<gene>
    <name evidence="1" type="ORF">IWQ57_000905</name>
</gene>
<protein>
    <submittedName>
        <fullName evidence="1">Uncharacterized protein</fullName>
    </submittedName>
</protein>
<keyword evidence="2" id="KW-1185">Reference proteome</keyword>
<evidence type="ECO:0000313" key="2">
    <source>
        <dbReference type="Proteomes" id="UP001140234"/>
    </source>
</evidence>
<sequence>MDARQLAVFGYSARLFPAQDTSHRYAGLVELAAGGGAPLHVDRYDVRHLLPQPLHVTDCASADLADPEPSVARFAALDDAAVPEHEVFRMSSVGRKGYIADIRQRPRSDASDSGGAAVALSYDKQGIPHLGSPAGGAATAAFVPPFAVPDGMAVPETRRHFEIVQHTARFIADQPAHRAGQMEIVIQGKQGTNADFAFLHRGSTLHPFYQHMLWLLRTGLFAYNADAPSPRSSAPSSPSPAPPSPGPGPGPESSGPPAAAPPSSPPGQETRELQAKRRRLAAVFLRRKRADAT</sequence>
<reference evidence="1" key="1">
    <citation type="submission" date="2022-07" db="EMBL/GenBank/DDBJ databases">
        <title>Phylogenomic reconstructions and comparative analyses of Kickxellomycotina fungi.</title>
        <authorList>
            <person name="Reynolds N.K."/>
            <person name="Stajich J.E."/>
            <person name="Barry K."/>
            <person name="Grigoriev I.V."/>
            <person name="Crous P."/>
            <person name="Smith M.E."/>
        </authorList>
    </citation>
    <scope>NUCLEOTIDE SEQUENCE</scope>
    <source>
        <strain evidence="1">CBS 109366</strain>
    </source>
</reference>
<evidence type="ECO:0000313" key="1">
    <source>
        <dbReference type="EMBL" id="KAJ2774261.1"/>
    </source>
</evidence>
<dbReference type="EMBL" id="JANBUJ010000118">
    <property type="protein sequence ID" value="KAJ2774261.1"/>
    <property type="molecule type" value="Genomic_DNA"/>
</dbReference>
<accession>A0ACC1K5Z1</accession>
<proteinExistence type="predicted"/>